<dbReference type="InterPro" id="IPR002893">
    <property type="entry name" value="Znf_MYND"/>
</dbReference>
<evidence type="ECO:0000256" key="2">
    <source>
        <dbReference type="ARBA" id="ARBA00022771"/>
    </source>
</evidence>
<feature type="region of interest" description="Disordered" evidence="5">
    <location>
        <begin position="135"/>
        <end position="234"/>
    </location>
</feature>
<feature type="compositionally biased region" description="Basic residues" evidence="5">
    <location>
        <begin position="145"/>
        <end position="157"/>
    </location>
</feature>
<keyword evidence="1" id="KW-0479">Metal-binding</keyword>
<dbReference type="SUPFAM" id="SSF144232">
    <property type="entry name" value="HIT/MYND zinc finger-like"/>
    <property type="match status" value="3"/>
</dbReference>
<feature type="domain" description="MYND-type" evidence="6">
    <location>
        <begin position="246"/>
        <end position="284"/>
    </location>
</feature>
<dbReference type="PANTHER" id="PTHR46920:SF1">
    <property type="entry name" value="PROTEIN MSS51 HOMOLOG, MITOCHONDRIAL-RELATED"/>
    <property type="match status" value="1"/>
</dbReference>
<evidence type="ECO:0000313" key="9">
    <source>
        <dbReference type="RefSeq" id="XP_029648460.1"/>
    </source>
</evidence>
<dbReference type="Gene3D" id="6.10.140.2220">
    <property type="match status" value="3"/>
</dbReference>
<evidence type="ECO:0000256" key="1">
    <source>
        <dbReference type="ARBA" id="ARBA00022723"/>
    </source>
</evidence>
<organism evidence="7 8">
    <name type="scientific">Octopus sinensis</name>
    <name type="common">East Asian common octopus</name>
    <dbReference type="NCBI Taxonomy" id="2607531"/>
    <lineage>
        <taxon>Eukaryota</taxon>
        <taxon>Metazoa</taxon>
        <taxon>Spiralia</taxon>
        <taxon>Lophotrochozoa</taxon>
        <taxon>Mollusca</taxon>
        <taxon>Cephalopoda</taxon>
        <taxon>Coleoidea</taxon>
        <taxon>Octopodiformes</taxon>
        <taxon>Octopoda</taxon>
        <taxon>Incirrata</taxon>
        <taxon>Octopodidae</taxon>
        <taxon>Octopus</taxon>
    </lineage>
</organism>
<evidence type="ECO:0000256" key="4">
    <source>
        <dbReference type="PROSITE-ProRule" id="PRU00134"/>
    </source>
</evidence>
<keyword evidence="2 4" id="KW-0863">Zinc-finger</keyword>
<feature type="compositionally biased region" description="Basic and acidic residues" evidence="5">
    <location>
        <begin position="170"/>
        <end position="191"/>
    </location>
</feature>
<dbReference type="RefSeq" id="XP_029648459.1">
    <property type="nucleotide sequence ID" value="XM_029792599.2"/>
</dbReference>
<accession>A0A6P7TBP2</accession>
<dbReference type="Proteomes" id="UP000515154">
    <property type="component" value="Linkage group LG19"/>
</dbReference>
<protein>
    <submittedName>
        <fullName evidence="8 9">Uncharacterized protein LOC115222387</fullName>
    </submittedName>
</protein>
<dbReference type="RefSeq" id="XP_029648460.1">
    <property type="nucleotide sequence ID" value="XM_029792600.2"/>
</dbReference>
<feature type="domain" description="MYND-type" evidence="6">
    <location>
        <begin position="69"/>
        <end position="107"/>
    </location>
</feature>
<feature type="domain" description="MYND-type" evidence="6">
    <location>
        <begin position="8"/>
        <end position="46"/>
    </location>
</feature>
<dbReference type="PANTHER" id="PTHR46920">
    <property type="match status" value="1"/>
</dbReference>
<proteinExistence type="predicted"/>
<dbReference type="AlphaFoldDB" id="A0A6P7TBP2"/>
<reference evidence="8 9" key="1">
    <citation type="submission" date="2025-08" db="UniProtKB">
        <authorList>
            <consortium name="RefSeq"/>
        </authorList>
    </citation>
    <scope>IDENTIFICATION</scope>
</reference>
<evidence type="ECO:0000313" key="7">
    <source>
        <dbReference type="Proteomes" id="UP000515154"/>
    </source>
</evidence>
<dbReference type="GO" id="GO:0008270">
    <property type="term" value="F:zinc ion binding"/>
    <property type="evidence" value="ECO:0007669"/>
    <property type="project" value="UniProtKB-KW"/>
</dbReference>
<keyword evidence="7" id="KW-1185">Reference proteome</keyword>
<evidence type="ECO:0000256" key="3">
    <source>
        <dbReference type="ARBA" id="ARBA00022833"/>
    </source>
</evidence>
<evidence type="ECO:0000313" key="8">
    <source>
        <dbReference type="RefSeq" id="XP_029648459.1"/>
    </source>
</evidence>
<evidence type="ECO:0000313" key="10">
    <source>
        <dbReference type="RefSeq" id="XP_029648461.1"/>
    </source>
</evidence>
<sequence length="419" mass="47190">MALIEETCQNCGQVKFTLHQCPQCKSVSYCSKNCERMHKNEHSKVCIAAQNTPDEYLKESSVDETENFCQTCFRTNVALQRCSRCKTIYYCSKLCQKIHWAAHQSDCKASKANCDEKTSHEYSNGESCKNENCVDEGEGNGDKAAKKKKAKKKKKKKNDNGSSNIVKDGASGKKDTGVRDEIDKDSDKDAAKNSSGNMNCKGEAGGTDSKKDASKKGNSKADIKTETVNNGNQDAGTSVTNNAGICDNCGNFYEQLKRCSQCKIAKYCSKSCQKSAWPLHKKLCTSSNNANTESSRIVGNFRRALAKAERSFPYHNIITKFYEVSTECQFYDFQENTLLVAFIISPGFHIFRPSYYIQDTDGCNYIMIFYHQESDPYPYFSWDQLKVGTYICILEPELHYFLDGRVGFRINSTEEVRVL</sequence>
<evidence type="ECO:0000256" key="5">
    <source>
        <dbReference type="SAM" id="MobiDB-lite"/>
    </source>
</evidence>
<dbReference type="PROSITE" id="PS01360">
    <property type="entry name" value="ZF_MYND_1"/>
    <property type="match status" value="3"/>
</dbReference>
<dbReference type="InterPro" id="IPR052839">
    <property type="entry name" value="Mito_gene_expr_regulator"/>
</dbReference>
<feature type="compositionally biased region" description="Basic and acidic residues" evidence="5">
    <location>
        <begin position="208"/>
        <end position="225"/>
    </location>
</feature>
<dbReference type="Pfam" id="PF01753">
    <property type="entry name" value="zf-MYND"/>
    <property type="match status" value="3"/>
</dbReference>
<dbReference type="KEGG" id="osn:115222387"/>
<keyword evidence="3" id="KW-0862">Zinc</keyword>
<evidence type="ECO:0000259" key="6">
    <source>
        <dbReference type="PROSITE" id="PS50865"/>
    </source>
</evidence>
<dbReference type="RefSeq" id="XP_029648461.1">
    <property type="nucleotide sequence ID" value="XM_029792601.2"/>
</dbReference>
<gene>
    <name evidence="8 9 10" type="primary">LOC115222387</name>
</gene>
<dbReference type="PROSITE" id="PS50865">
    <property type="entry name" value="ZF_MYND_2"/>
    <property type="match status" value="3"/>
</dbReference>
<name>A0A6P7TBP2_9MOLL</name>